<evidence type="ECO:0000313" key="5">
    <source>
        <dbReference type="Proteomes" id="UP000030021"/>
    </source>
</evidence>
<dbReference type="Proteomes" id="UP000030021">
    <property type="component" value="Unassembled WGS sequence"/>
</dbReference>
<evidence type="ECO:0000313" key="4">
    <source>
        <dbReference type="EMBL" id="KGM88741.1"/>
    </source>
</evidence>
<dbReference type="HOGENOM" id="CLU_077931_2_2_5"/>
<feature type="transmembrane region" description="Helical" evidence="3">
    <location>
        <begin position="20"/>
        <end position="43"/>
    </location>
</feature>
<dbReference type="PANTHER" id="PTHR34295">
    <property type="entry name" value="BIOTIN TRANSPORTER BIOY"/>
    <property type="match status" value="1"/>
</dbReference>
<protein>
    <recommendedName>
        <fullName evidence="2">Biotin transporter</fullName>
    </recommendedName>
</protein>
<dbReference type="AlphaFoldDB" id="A0A0A0HP53"/>
<dbReference type="OrthoDB" id="9803495at2"/>
<sequence>MRNTVLTKAVIGHDTLLRQAGLVLGGSFLIAVAAQVSVPFYPVPLTLQTLAILMIGLTFGSRLGALTLLAYLAEGAMGLPVFAGGLNGVALMGPTAGFLFGFVAMAYLAGLAVERGLARGVVSTALCGMGISALLYLPGLAWPAAMLGKSADALWSGWMAPFLLGDVVKAVIAAMIVTGATALIRARKG</sequence>
<keyword evidence="2 3" id="KW-0472">Membrane</keyword>
<gene>
    <name evidence="4" type="ORF">rosmuc_01579</name>
</gene>
<dbReference type="InterPro" id="IPR003784">
    <property type="entry name" value="BioY"/>
</dbReference>
<evidence type="ECO:0000256" key="1">
    <source>
        <dbReference type="ARBA" id="ARBA00010692"/>
    </source>
</evidence>
<dbReference type="PIRSF" id="PIRSF016661">
    <property type="entry name" value="BioY"/>
    <property type="match status" value="1"/>
</dbReference>
<feature type="transmembrane region" description="Helical" evidence="3">
    <location>
        <begin position="121"/>
        <end position="142"/>
    </location>
</feature>
<dbReference type="PATRIC" id="fig|1288298.3.peg.1590"/>
<comment type="similarity">
    <text evidence="1 2">Belongs to the BioY family.</text>
</comment>
<feature type="transmembrane region" description="Helical" evidence="3">
    <location>
        <begin position="162"/>
        <end position="184"/>
    </location>
</feature>
<evidence type="ECO:0000256" key="2">
    <source>
        <dbReference type="PIRNR" id="PIRNR016661"/>
    </source>
</evidence>
<dbReference type="STRING" id="215743.ROSMUCSMR3_00166"/>
<keyword evidence="2" id="KW-0813">Transport</keyword>
<dbReference type="RefSeq" id="WP_037271732.1">
    <property type="nucleotide sequence ID" value="NZ_KN293978.2"/>
</dbReference>
<feature type="transmembrane region" description="Helical" evidence="3">
    <location>
        <begin position="50"/>
        <end position="73"/>
    </location>
</feature>
<dbReference type="PANTHER" id="PTHR34295:SF1">
    <property type="entry name" value="BIOTIN TRANSPORTER BIOY"/>
    <property type="match status" value="1"/>
</dbReference>
<dbReference type="eggNOG" id="COG1268">
    <property type="taxonomic scope" value="Bacteria"/>
</dbReference>
<accession>A0A0A0HP53</accession>
<dbReference type="Pfam" id="PF02632">
    <property type="entry name" value="BioY"/>
    <property type="match status" value="1"/>
</dbReference>
<keyword evidence="2" id="KW-1003">Cell membrane</keyword>
<comment type="caution">
    <text evidence="4">The sequence shown here is derived from an EMBL/GenBank/DDBJ whole genome shotgun (WGS) entry which is preliminary data.</text>
</comment>
<name>A0A0A0HP53_9RHOB</name>
<organism evidence="4 5">
    <name type="scientific">Roseovarius mucosus DSM 17069</name>
    <dbReference type="NCBI Taxonomy" id="1288298"/>
    <lineage>
        <taxon>Bacteria</taxon>
        <taxon>Pseudomonadati</taxon>
        <taxon>Pseudomonadota</taxon>
        <taxon>Alphaproteobacteria</taxon>
        <taxon>Rhodobacterales</taxon>
        <taxon>Roseobacteraceae</taxon>
        <taxon>Roseovarius</taxon>
    </lineage>
</organism>
<proteinExistence type="inferred from homology"/>
<dbReference type="Gene3D" id="1.10.1760.20">
    <property type="match status" value="1"/>
</dbReference>
<feature type="transmembrane region" description="Helical" evidence="3">
    <location>
        <begin position="85"/>
        <end position="109"/>
    </location>
</feature>
<evidence type="ECO:0000256" key="3">
    <source>
        <dbReference type="SAM" id="Phobius"/>
    </source>
</evidence>
<keyword evidence="3" id="KW-0812">Transmembrane</keyword>
<keyword evidence="3" id="KW-1133">Transmembrane helix</keyword>
<comment type="subcellular location">
    <subcellularLocation>
        <location evidence="2">Cell membrane</location>
        <topology evidence="2">Multi-pass membrane protein</topology>
    </subcellularLocation>
</comment>
<reference evidence="4 5" key="1">
    <citation type="submission" date="2013-01" db="EMBL/GenBank/DDBJ databases">
        <authorList>
            <person name="Fiebig A."/>
            <person name="Goeker M."/>
            <person name="Klenk H.-P.P."/>
        </authorList>
    </citation>
    <scope>NUCLEOTIDE SEQUENCE [LARGE SCALE GENOMIC DNA]</scope>
    <source>
        <strain evidence="4 5">DSM 17069</strain>
    </source>
</reference>
<dbReference type="EMBL" id="AONH01000007">
    <property type="protein sequence ID" value="KGM88741.1"/>
    <property type="molecule type" value="Genomic_DNA"/>
</dbReference>
<dbReference type="GO" id="GO:0015225">
    <property type="term" value="F:biotin transmembrane transporter activity"/>
    <property type="evidence" value="ECO:0007669"/>
    <property type="project" value="UniProtKB-UniRule"/>
</dbReference>
<dbReference type="GO" id="GO:0005886">
    <property type="term" value="C:plasma membrane"/>
    <property type="evidence" value="ECO:0007669"/>
    <property type="project" value="UniProtKB-SubCell"/>
</dbReference>